<feature type="region of interest" description="Disordered" evidence="3">
    <location>
        <begin position="545"/>
        <end position="599"/>
    </location>
</feature>
<feature type="region of interest" description="Disordered" evidence="3">
    <location>
        <begin position="299"/>
        <end position="356"/>
    </location>
</feature>
<feature type="region of interest" description="Disordered" evidence="3">
    <location>
        <begin position="498"/>
        <end position="531"/>
    </location>
</feature>
<feature type="compositionally biased region" description="Low complexity" evidence="3">
    <location>
        <begin position="230"/>
        <end position="246"/>
    </location>
</feature>
<dbReference type="GO" id="GO:0007165">
    <property type="term" value="P:signal transduction"/>
    <property type="evidence" value="ECO:0007669"/>
    <property type="project" value="TreeGrafter"/>
</dbReference>
<dbReference type="SMART" id="SM01010">
    <property type="entry name" value="AMPKBI"/>
    <property type="match status" value="1"/>
</dbReference>
<feature type="compositionally biased region" description="Basic and acidic residues" evidence="3">
    <location>
        <begin position="572"/>
        <end position="583"/>
    </location>
</feature>
<dbReference type="InParanoid" id="I2H2S1"/>
<dbReference type="Gene3D" id="2.60.40.10">
    <property type="entry name" value="Immunoglobulins"/>
    <property type="match status" value="1"/>
</dbReference>
<dbReference type="OrthoDB" id="531008at2759"/>
<dbReference type="InterPro" id="IPR032640">
    <property type="entry name" value="AMPK1_CBM"/>
</dbReference>
<keyword evidence="2" id="KW-0597">Phosphoprotein</keyword>
<dbReference type="GO" id="GO:0031588">
    <property type="term" value="C:nucleotide-activated protein kinase complex"/>
    <property type="evidence" value="ECO:0007669"/>
    <property type="project" value="TreeGrafter"/>
</dbReference>
<feature type="region of interest" description="Disordered" evidence="3">
    <location>
        <begin position="45"/>
        <end position="69"/>
    </location>
</feature>
<feature type="compositionally biased region" description="Low complexity" evidence="3">
    <location>
        <begin position="13"/>
        <end position="32"/>
    </location>
</feature>
<dbReference type="SUPFAM" id="SSF160219">
    <property type="entry name" value="AMPKBI-like"/>
    <property type="match status" value="1"/>
</dbReference>
<dbReference type="InterPro" id="IPR037256">
    <property type="entry name" value="ASC_dom_sf"/>
</dbReference>
<dbReference type="AlphaFoldDB" id="I2H2S1"/>
<feature type="compositionally biased region" description="Polar residues" evidence="3">
    <location>
        <begin position="55"/>
        <end position="69"/>
    </location>
</feature>
<dbReference type="Pfam" id="PF16561">
    <property type="entry name" value="AMPK1_CBM"/>
    <property type="match status" value="1"/>
</dbReference>
<sequence>MGNNPSILDSETNESTNRNINNNSNNNNNSSTLIIERNDSITSTLFPSRSSSSRQKYLTKNQGENPNNVSLFKQNYSLTQNNETYEPILKPLSSPENDTNITYNNSTFNNSRASKNSDQDIIRNDNDPINNQQQPLLILSPGPSHPTVEQSKQQANYNEDQEMFKNGITQTKNSSSYRNTSPNIPSNTNNIINMNSHNYASSHRPSVVALKKSLEETLDFTTNDPRQIYSSRSSQSSFSTMSNTRSASIDIPTRNSASRVGSQYFDADFNVPRFENDFLHPDEPALNQKLIQNMLTQERRKDQHNNQSFFTTDTTNGIPNGLTNSSKHFRDEPSASSNKIQNTKRNNSLNLSSQFDIDMNDNTRTNFIRAGADFKNSKDDANRTISKLLRDDTDVTSSTLIQDDGDDDDILLSRKSVAFDQETSGDQTLTFKPSTVSQTEMDVLLDPIGISTRKSKRGNVKSNKKPKAFIRDGQKIYPGEDEDDEIVETITSNRRNNISSTISKPLSRIDDGPNNNGFVTTTRSSSNSSQKNLANLSRLTSIYGNSEEFKPQSERKYKPLQTVDNKPYKHLQRTDSNNHDTRSYKPLQRVTSNNSSSGKLNLKRLSSLEAPSKIYSSRELLRQLSSRSSRIGSLKDQLDSPSDLSKVTSYFSTDTESAAELQNVIIKYRDPMEESEIPETKIQLISKDINTTLHYDTTDLLTENNKMELVYNKDEKAWILPNLMLPPGIYQVQFLVNSDLKHSDFLPTATDDFGNIVNWFEVLSGYDFIEPFRDENISSADNSDGTLMQNIIPEKLKTISMTKMAGNGSKGSTPRSNYTGVSRSNSLSASSSSSVWKSVNVNLFTPLEPNKVEYSTEIPEIFKNTTENNTSNAPMQYHPERKRPGLLHNVVDCSQEELFGDLLADGLMDTETAEQMFLDKYPVPELPIYLNSKYMTQIVGEINQPSGSGPPSSLNNNDLNHIIPHVNLQHLLTSSIREEMISVACTTRYEGKFLTQILYTPCFYENLKSGENNELK</sequence>
<feature type="compositionally biased region" description="Basic and acidic residues" evidence="3">
    <location>
        <begin position="547"/>
        <end position="557"/>
    </location>
</feature>
<evidence type="ECO:0000313" key="6">
    <source>
        <dbReference type="Proteomes" id="UP000002866"/>
    </source>
</evidence>
<dbReference type="PANTHER" id="PTHR10343:SF87">
    <property type="entry name" value="SNF1 PROTEIN KINASE SUBUNIT BETA-1"/>
    <property type="match status" value="1"/>
</dbReference>
<feature type="compositionally biased region" description="Polar residues" evidence="3">
    <location>
        <begin position="810"/>
        <end position="820"/>
    </location>
</feature>
<dbReference type="PANTHER" id="PTHR10343">
    <property type="entry name" value="5'-AMP-ACTIVATED PROTEIN KINASE , BETA SUBUNIT"/>
    <property type="match status" value="1"/>
</dbReference>
<dbReference type="GO" id="GO:0005634">
    <property type="term" value="C:nucleus"/>
    <property type="evidence" value="ECO:0007669"/>
    <property type="project" value="TreeGrafter"/>
</dbReference>
<feature type="region of interest" description="Disordered" evidence="3">
    <location>
        <begin position="804"/>
        <end position="829"/>
    </location>
</feature>
<keyword evidence="6" id="KW-1185">Reference proteome</keyword>
<dbReference type="eggNOG" id="KOG1616">
    <property type="taxonomic scope" value="Eukaryota"/>
</dbReference>
<feature type="region of interest" description="Disordered" evidence="3">
    <location>
        <begin position="91"/>
        <end position="125"/>
    </location>
</feature>
<feature type="compositionally biased region" description="Polar residues" evidence="3">
    <location>
        <begin position="305"/>
        <end position="326"/>
    </location>
</feature>
<feature type="region of interest" description="Disordered" evidence="3">
    <location>
        <begin position="225"/>
        <end position="246"/>
    </location>
</feature>
<feature type="domain" description="Association with the SNF1 complex (ASC)" evidence="4">
    <location>
        <begin position="880"/>
        <end position="1002"/>
    </location>
</feature>
<dbReference type="GO" id="GO:0005737">
    <property type="term" value="C:cytoplasm"/>
    <property type="evidence" value="ECO:0007669"/>
    <property type="project" value="TreeGrafter"/>
</dbReference>
<feature type="compositionally biased region" description="Polar residues" evidence="3">
    <location>
        <begin position="513"/>
        <end position="531"/>
    </location>
</feature>
<feature type="compositionally biased region" description="Basic residues" evidence="3">
    <location>
        <begin position="453"/>
        <end position="468"/>
    </location>
</feature>
<dbReference type="GeneID" id="14495709"/>
<dbReference type="KEGG" id="tbl:TBLA_0D01650"/>
<evidence type="ECO:0000259" key="4">
    <source>
        <dbReference type="SMART" id="SM01010"/>
    </source>
</evidence>
<dbReference type="HOGENOM" id="CLU_011585_0_0_1"/>
<reference evidence="5 6" key="1">
    <citation type="journal article" date="2011" name="Proc. Natl. Acad. Sci. U.S.A.">
        <title>Evolutionary erosion of yeast sex chromosomes by mating-type switching accidents.</title>
        <authorList>
            <person name="Gordon J.L."/>
            <person name="Armisen D."/>
            <person name="Proux-Wera E."/>
            <person name="Oheigeartaigh S.S."/>
            <person name="Byrne K.P."/>
            <person name="Wolfe K.H."/>
        </authorList>
    </citation>
    <scope>NUCLEOTIDE SEQUENCE [LARGE SCALE GENOMIC DNA]</scope>
    <source>
        <strain evidence="6">ATCC 34711 / CBS 6284 / DSM 70876 / NBRC 10599 / NRRL Y-10934 / UCD 77-7</strain>
    </source>
</reference>
<evidence type="ECO:0000256" key="2">
    <source>
        <dbReference type="ARBA" id="ARBA00022553"/>
    </source>
</evidence>
<dbReference type="RefSeq" id="XP_004180192.1">
    <property type="nucleotide sequence ID" value="XM_004180144.1"/>
</dbReference>
<dbReference type="FunCoup" id="I2H2S1">
    <property type="interactions" value="108"/>
</dbReference>
<dbReference type="InterPro" id="IPR050827">
    <property type="entry name" value="CRP1_MDG1_kinase"/>
</dbReference>
<feature type="region of interest" description="Disordered" evidence="3">
    <location>
        <begin position="1"/>
        <end position="32"/>
    </location>
</feature>
<dbReference type="SUPFAM" id="SSF81296">
    <property type="entry name" value="E set domains"/>
    <property type="match status" value="1"/>
</dbReference>
<evidence type="ECO:0000256" key="1">
    <source>
        <dbReference type="ARBA" id="ARBA00010926"/>
    </source>
</evidence>
<name>I2H2S1_HENB6</name>
<dbReference type="Pfam" id="PF04739">
    <property type="entry name" value="AMPKBI"/>
    <property type="match status" value="1"/>
</dbReference>
<accession>I2H2S1</accession>
<dbReference type="EMBL" id="HE806319">
    <property type="protein sequence ID" value="CCH60673.1"/>
    <property type="molecule type" value="Genomic_DNA"/>
</dbReference>
<evidence type="ECO:0000313" key="5">
    <source>
        <dbReference type="EMBL" id="CCH60673.1"/>
    </source>
</evidence>
<feature type="compositionally biased region" description="Polar residues" evidence="3">
    <location>
        <begin position="94"/>
        <end position="114"/>
    </location>
</feature>
<dbReference type="STRING" id="1071380.I2H2S1"/>
<gene>
    <name evidence="5" type="primary">TBLA0D01650</name>
    <name evidence="5" type="ORF">TBLA_0D01650</name>
</gene>
<dbReference type="InterPro" id="IPR014756">
    <property type="entry name" value="Ig_E-set"/>
</dbReference>
<dbReference type="Proteomes" id="UP000002866">
    <property type="component" value="Chromosome 4"/>
</dbReference>
<dbReference type="CDD" id="cd02859">
    <property type="entry name" value="E_set_AMPKbeta_like_N"/>
    <property type="match status" value="1"/>
</dbReference>
<feature type="compositionally biased region" description="Basic and acidic residues" evidence="3">
    <location>
        <begin position="115"/>
        <end position="125"/>
    </location>
</feature>
<comment type="similarity">
    <text evidence="1">Belongs to the 5'-AMP-activated protein kinase beta subunit family.</text>
</comment>
<organism evidence="5 6">
    <name type="scientific">Henningerozyma blattae (strain ATCC 34711 / CBS 6284 / DSM 70876 / NBRC 10599 / NRRL Y-10934 / UCD 77-7)</name>
    <name type="common">Yeast</name>
    <name type="synonym">Tetrapisispora blattae</name>
    <dbReference type="NCBI Taxonomy" id="1071380"/>
    <lineage>
        <taxon>Eukaryota</taxon>
        <taxon>Fungi</taxon>
        <taxon>Dikarya</taxon>
        <taxon>Ascomycota</taxon>
        <taxon>Saccharomycotina</taxon>
        <taxon>Saccharomycetes</taxon>
        <taxon>Saccharomycetales</taxon>
        <taxon>Saccharomycetaceae</taxon>
        <taxon>Henningerozyma</taxon>
    </lineage>
</organism>
<feature type="region of interest" description="Disordered" evidence="3">
    <location>
        <begin position="453"/>
        <end position="482"/>
    </location>
</feature>
<feature type="compositionally biased region" description="Polar residues" evidence="3">
    <location>
        <begin position="334"/>
        <end position="356"/>
    </location>
</feature>
<proteinExistence type="inferred from homology"/>
<dbReference type="Gene3D" id="6.20.250.60">
    <property type="match status" value="1"/>
</dbReference>
<dbReference type="InterPro" id="IPR006828">
    <property type="entry name" value="ASC_dom"/>
</dbReference>
<evidence type="ECO:0000256" key="3">
    <source>
        <dbReference type="SAM" id="MobiDB-lite"/>
    </source>
</evidence>
<protein>
    <recommendedName>
        <fullName evidence="4">Association with the SNF1 complex (ASC) domain-containing protein</fullName>
    </recommendedName>
</protein>
<dbReference type="GO" id="GO:0019901">
    <property type="term" value="F:protein kinase binding"/>
    <property type="evidence" value="ECO:0007669"/>
    <property type="project" value="TreeGrafter"/>
</dbReference>
<dbReference type="InterPro" id="IPR013783">
    <property type="entry name" value="Ig-like_fold"/>
</dbReference>